<evidence type="ECO:0000256" key="1">
    <source>
        <dbReference type="ARBA" id="ARBA00006521"/>
    </source>
</evidence>
<dbReference type="SUPFAM" id="SSF52141">
    <property type="entry name" value="Uracil-DNA glycosylase-like"/>
    <property type="match status" value="1"/>
</dbReference>
<evidence type="ECO:0000256" key="9">
    <source>
        <dbReference type="ARBA" id="ARBA00023204"/>
    </source>
</evidence>
<dbReference type="NCBIfam" id="TIGR03914">
    <property type="entry name" value="UDG_fam_dom"/>
    <property type="match status" value="1"/>
</dbReference>
<dbReference type="PANTHER" id="PTHR33693:SF9">
    <property type="entry name" value="TYPE-4 URACIL-DNA GLYCOSYLASE"/>
    <property type="match status" value="1"/>
</dbReference>
<evidence type="ECO:0000256" key="5">
    <source>
        <dbReference type="ARBA" id="ARBA00022763"/>
    </source>
</evidence>
<comment type="similarity">
    <text evidence="1">Belongs to the uracil-DNA glycosylase (UDG) superfamily. Type 4 (UDGa) family.</text>
</comment>
<name>A0A344U1X7_9ACTN</name>
<dbReference type="Pfam" id="PF03167">
    <property type="entry name" value="UDG"/>
    <property type="match status" value="1"/>
</dbReference>
<dbReference type="OrthoDB" id="5290748at2"/>
<dbReference type="CDD" id="cd10030">
    <property type="entry name" value="UDG-F4_TTUDGA_SPO1dp_like"/>
    <property type="match status" value="1"/>
</dbReference>
<dbReference type="GO" id="GO:0097506">
    <property type="term" value="F:deaminated base DNA N-glycosylase activity"/>
    <property type="evidence" value="ECO:0007669"/>
    <property type="project" value="UniProtKB-ARBA"/>
</dbReference>
<dbReference type="AlphaFoldDB" id="A0A344U1X7"/>
<evidence type="ECO:0000256" key="6">
    <source>
        <dbReference type="ARBA" id="ARBA00022801"/>
    </source>
</evidence>
<dbReference type="GO" id="GO:0046872">
    <property type="term" value="F:metal ion binding"/>
    <property type="evidence" value="ECO:0007669"/>
    <property type="project" value="UniProtKB-KW"/>
</dbReference>
<dbReference type="Gene3D" id="3.40.470.10">
    <property type="entry name" value="Uracil-DNA glycosylase-like domain"/>
    <property type="match status" value="1"/>
</dbReference>
<keyword evidence="13" id="KW-1185">Reference proteome</keyword>
<evidence type="ECO:0000256" key="8">
    <source>
        <dbReference type="ARBA" id="ARBA00023014"/>
    </source>
</evidence>
<evidence type="ECO:0000256" key="10">
    <source>
        <dbReference type="SAM" id="MobiDB-lite"/>
    </source>
</evidence>
<dbReference type="PANTHER" id="PTHR33693">
    <property type="entry name" value="TYPE-5 URACIL-DNA GLYCOSYLASE"/>
    <property type="match status" value="1"/>
</dbReference>
<feature type="region of interest" description="Disordered" evidence="10">
    <location>
        <begin position="1"/>
        <end position="30"/>
    </location>
</feature>
<dbReference type="GO" id="GO:0006281">
    <property type="term" value="P:DNA repair"/>
    <property type="evidence" value="ECO:0007669"/>
    <property type="project" value="UniProtKB-KW"/>
</dbReference>
<dbReference type="InterPro" id="IPR036895">
    <property type="entry name" value="Uracil-DNA_glycosylase-like_sf"/>
</dbReference>
<keyword evidence="9" id="KW-0234">DNA repair</keyword>
<dbReference type="EMBL" id="CP030862">
    <property type="protein sequence ID" value="AXE24898.1"/>
    <property type="molecule type" value="Genomic_DNA"/>
</dbReference>
<dbReference type="InterPro" id="IPR005273">
    <property type="entry name" value="Ura-DNA_glyco_family4"/>
</dbReference>
<keyword evidence="3" id="KW-0004">4Fe-4S</keyword>
<dbReference type="KEGG" id="sgz:C0216_16850"/>
<proteinExistence type="inferred from homology"/>
<evidence type="ECO:0000256" key="7">
    <source>
        <dbReference type="ARBA" id="ARBA00023004"/>
    </source>
</evidence>
<dbReference type="Proteomes" id="UP000252004">
    <property type="component" value="Chromosome"/>
</dbReference>
<dbReference type="SMART" id="SM00986">
    <property type="entry name" value="UDG"/>
    <property type="match status" value="1"/>
</dbReference>
<accession>A0A344U1X7</accession>
<organism evidence="12 13">
    <name type="scientific">Streptomyces globosus</name>
    <dbReference type="NCBI Taxonomy" id="68209"/>
    <lineage>
        <taxon>Bacteria</taxon>
        <taxon>Bacillati</taxon>
        <taxon>Actinomycetota</taxon>
        <taxon>Actinomycetes</taxon>
        <taxon>Kitasatosporales</taxon>
        <taxon>Streptomycetaceae</taxon>
        <taxon>Streptomyces</taxon>
    </lineage>
</organism>
<keyword evidence="6" id="KW-0378">Hydrolase</keyword>
<keyword evidence="8" id="KW-0411">Iron-sulfur</keyword>
<dbReference type="InterPro" id="IPR051536">
    <property type="entry name" value="UDG_Type-4/5"/>
</dbReference>
<sequence>MAARPAAGRGPPAGADAPDGPPRRGTARSRRRAVLLTDDLGALGRAAAGCRGCPLHAAATQTVFGEGPERARVVLVGEQPRDREDRAGEPFVGPAGGLLRRALEEAGLDASEVCLTNAVKHFKFTVPEGGKRRIHKSPDLREMTACRPWLTAEPAAVRPRLVVALGATAGRALLGGPFRVGDHRGVLQPFPSPGGRGDGGAPALPDARFLATVHPSSVLRARDRDAAYRGLVADLRVAAAALQD</sequence>
<protein>
    <recommendedName>
        <fullName evidence="2">Type-4 uracil-DNA glycosylase</fullName>
    </recommendedName>
</protein>
<evidence type="ECO:0000313" key="12">
    <source>
        <dbReference type="EMBL" id="AXE24898.1"/>
    </source>
</evidence>
<dbReference type="GO" id="GO:0051539">
    <property type="term" value="F:4 iron, 4 sulfur cluster binding"/>
    <property type="evidence" value="ECO:0007669"/>
    <property type="project" value="UniProtKB-KW"/>
</dbReference>
<reference evidence="12 13" key="1">
    <citation type="submission" date="2018-01" db="EMBL/GenBank/DDBJ databases">
        <title>Draft genome Sequence of streptomyces globosus LZH-48.</title>
        <authorList>
            <person name="Ran K."/>
            <person name="Li Z."/>
            <person name="Wei S."/>
            <person name="Dong R."/>
        </authorList>
    </citation>
    <scope>NUCLEOTIDE SEQUENCE [LARGE SCALE GENOMIC DNA]</scope>
    <source>
        <strain evidence="12 13">LZH-48</strain>
    </source>
</reference>
<evidence type="ECO:0000313" key="13">
    <source>
        <dbReference type="Proteomes" id="UP000252004"/>
    </source>
</evidence>
<evidence type="ECO:0000256" key="3">
    <source>
        <dbReference type="ARBA" id="ARBA00022485"/>
    </source>
</evidence>
<dbReference type="SMART" id="SM00987">
    <property type="entry name" value="UreE_C"/>
    <property type="match status" value="1"/>
</dbReference>
<keyword evidence="7" id="KW-0408">Iron</keyword>
<keyword evidence="4" id="KW-0479">Metal-binding</keyword>
<evidence type="ECO:0000256" key="4">
    <source>
        <dbReference type="ARBA" id="ARBA00022723"/>
    </source>
</evidence>
<evidence type="ECO:0000256" key="2">
    <source>
        <dbReference type="ARBA" id="ARBA00019403"/>
    </source>
</evidence>
<feature type="compositionally biased region" description="Low complexity" evidence="10">
    <location>
        <begin position="1"/>
        <end position="18"/>
    </location>
</feature>
<dbReference type="InterPro" id="IPR005122">
    <property type="entry name" value="Uracil-DNA_glycosylase-like"/>
</dbReference>
<evidence type="ECO:0000259" key="11">
    <source>
        <dbReference type="SMART" id="SM00986"/>
    </source>
</evidence>
<keyword evidence="5" id="KW-0227">DNA damage</keyword>
<gene>
    <name evidence="12" type="ORF">C0216_16850</name>
</gene>
<feature type="domain" description="Uracil-DNA glycosylase-like" evidence="11">
    <location>
        <begin position="64"/>
        <end position="236"/>
    </location>
</feature>